<reference evidence="2" key="1">
    <citation type="journal article" date="2023" name="Mol. Phylogenet. Evol.">
        <title>Genome-scale phylogeny and comparative genomics of the fungal order Sordariales.</title>
        <authorList>
            <person name="Hensen N."/>
            <person name="Bonometti L."/>
            <person name="Westerberg I."/>
            <person name="Brannstrom I.O."/>
            <person name="Guillou S."/>
            <person name="Cros-Aarteil S."/>
            <person name="Calhoun S."/>
            <person name="Haridas S."/>
            <person name="Kuo A."/>
            <person name="Mondo S."/>
            <person name="Pangilinan J."/>
            <person name="Riley R."/>
            <person name="LaButti K."/>
            <person name="Andreopoulos B."/>
            <person name="Lipzen A."/>
            <person name="Chen C."/>
            <person name="Yan M."/>
            <person name="Daum C."/>
            <person name="Ng V."/>
            <person name="Clum A."/>
            <person name="Steindorff A."/>
            <person name="Ohm R.A."/>
            <person name="Martin F."/>
            <person name="Silar P."/>
            <person name="Natvig D.O."/>
            <person name="Lalanne C."/>
            <person name="Gautier V."/>
            <person name="Ament-Velasquez S.L."/>
            <person name="Kruys A."/>
            <person name="Hutchinson M.I."/>
            <person name="Powell A.J."/>
            <person name="Barry K."/>
            <person name="Miller A.N."/>
            <person name="Grigoriev I.V."/>
            <person name="Debuchy R."/>
            <person name="Gladieux P."/>
            <person name="Hiltunen Thoren M."/>
            <person name="Johannesson H."/>
        </authorList>
    </citation>
    <scope>NUCLEOTIDE SEQUENCE</scope>
    <source>
        <strain evidence="2">CBS 731.68</strain>
    </source>
</reference>
<protein>
    <submittedName>
        <fullName evidence="2">Uncharacterized protein</fullName>
    </submittedName>
</protein>
<evidence type="ECO:0000313" key="2">
    <source>
        <dbReference type="EMBL" id="KAK4120945.1"/>
    </source>
</evidence>
<gene>
    <name evidence="2" type="ORF">N657DRAFT_700227</name>
</gene>
<keyword evidence="1" id="KW-0472">Membrane</keyword>
<reference evidence="2" key="2">
    <citation type="submission" date="2023-05" db="EMBL/GenBank/DDBJ databases">
        <authorList>
            <consortium name="Lawrence Berkeley National Laboratory"/>
            <person name="Steindorff A."/>
            <person name="Hensen N."/>
            <person name="Bonometti L."/>
            <person name="Westerberg I."/>
            <person name="Brannstrom I.O."/>
            <person name="Guillou S."/>
            <person name="Cros-Aarteil S."/>
            <person name="Calhoun S."/>
            <person name="Haridas S."/>
            <person name="Kuo A."/>
            <person name="Mondo S."/>
            <person name="Pangilinan J."/>
            <person name="Riley R."/>
            <person name="Labutti K."/>
            <person name="Andreopoulos B."/>
            <person name="Lipzen A."/>
            <person name="Chen C."/>
            <person name="Yanf M."/>
            <person name="Daum C."/>
            <person name="Ng V."/>
            <person name="Clum A."/>
            <person name="Ohm R."/>
            <person name="Martin F."/>
            <person name="Silar P."/>
            <person name="Natvig D."/>
            <person name="Lalanne C."/>
            <person name="Gautier V."/>
            <person name="Ament-Velasquez S.L."/>
            <person name="Kruys A."/>
            <person name="Hutchinson M.I."/>
            <person name="Powell A.J."/>
            <person name="Barry K."/>
            <person name="Miller A.N."/>
            <person name="Grigoriev I.V."/>
            <person name="Debuchy R."/>
            <person name="Gladieux P."/>
            <person name="Thoren M.H."/>
            <person name="Johannesson H."/>
        </authorList>
    </citation>
    <scope>NUCLEOTIDE SEQUENCE</scope>
    <source>
        <strain evidence="2">CBS 731.68</strain>
    </source>
</reference>
<keyword evidence="1" id="KW-0812">Transmembrane</keyword>
<proteinExistence type="predicted"/>
<sequence length="238" mass="25268">MHVARRRELVIGTRGRKMKIWFNYSIILLSAVQLVLAAVVTAEKRRVYWEIIGPVSSGIIAASTRPFTSLSIWGFGYNGCTSPHFGNSVASLSCVISILFVRPCIEVHRIRTSSAPIITPESVPTSDDRAYDGNRAELAGVPKQANNASIPTPSAHGTPEENLAELAGVVPRQADVPVVIPLTLASQTGGTTDVYMIAGPDGRPQLLVSAGIKLMAVPADGQRPVAAAEAASTPIYEV</sequence>
<evidence type="ECO:0000313" key="3">
    <source>
        <dbReference type="Proteomes" id="UP001302602"/>
    </source>
</evidence>
<organism evidence="2 3">
    <name type="scientific">Parathielavia appendiculata</name>
    <dbReference type="NCBI Taxonomy" id="2587402"/>
    <lineage>
        <taxon>Eukaryota</taxon>
        <taxon>Fungi</taxon>
        <taxon>Dikarya</taxon>
        <taxon>Ascomycota</taxon>
        <taxon>Pezizomycotina</taxon>
        <taxon>Sordariomycetes</taxon>
        <taxon>Sordariomycetidae</taxon>
        <taxon>Sordariales</taxon>
        <taxon>Chaetomiaceae</taxon>
        <taxon>Parathielavia</taxon>
    </lineage>
</organism>
<dbReference type="Proteomes" id="UP001302602">
    <property type="component" value="Unassembled WGS sequence"/>
</dbReference>
<accession>A0AAN6TUF2</accession>
<keyword evidence="1" id="KW-1133">Transmembrane helix</keyword>
<evidence type="ECO:0000256" key="1">
    <source>
        <dbReference type="SAM" id="Phobius"/>
    </source>
</evidence>
<dbReference type="AlphaFoldDB" id="A0AAN6TUF2"/>
<feature type="transmembrane region" description="Helical" evidence="1">
    <location>
        <begin position="21"/>
        <end position="40"/>
    </location>
</feature>
<name>A0AAN6TUF2_9PEZI</name>
<dbReference type="RefSeq" id="XP_062644716.1">
    <property type="nucleotide sequence ID" value="XM_062797345.1"/>
</dbReference>
<dbReference type="GeneID" id="87834114"/>
<comment type="caution">
    <text evidence="2">The sequence shown here is derived from an EMBL/GenBank/DDBJ whole genome shotgun (WGS) entry which is preliminary data.</text>
</comment>
<dbReference type="EMBL" id="MU853235">
    <property type="protein sequence ID" value="KAK4120945.1"/>
    <property type="molecule type" value="Genomic_DNA"/>
</dbReference>
<keyword evidence="3" id="KW-1185">Reference proteome</keyword>